<evidence type="ECO:0000256" key="2">
    <source>
        <dbReference type="ARBA" id="ARBA00022670"/>
    </source>
</evidence>
<proteinExistence type="inferred from homology"/>
<keyword evidence="2" id="KW-0645">Protease</keyword>
<comment type="similarity">
    <text evidence="1">Belongs to the peptidase C15 family.</text>
</comment>
<protein>
    <submittedName>
        <fullName evidence="6">Uncharacterized protein</fullName>
    </submittedName>
</protein>
<keyword evidence="7" id="KW-1185">Reference proteome</keyword>
<dbReference type="STRING" id="342668.A0A1B8G6R2"/>
<gene>
    <name evidence="6" type="ORF">VE01_10418</name>
</gene>
<dbReference type="OrthoDB" id="407146at2759"/>
<evidence type="ECO:0000313" key="6">
    <source>
        <dbReference type="EMBL" id="OBT91523.1"/>
    </source>
</evidence>
<evidence type="ECO:0000256" key="4">
    <source>
        <dbReference type="ARBA" id="ARBA00022807"/>
    </source>
</evidence>
<dbReference type="InterPro" id="IPR016125">
    <property type="entry name" value="Peptidase_C15-like"/>
</dbReference>
<evidence type="ECO:0000256" key="3">
    <source>
        <dbReference type="ARBA" id="ARBA00022801"/>
    </source>
</evidence>
<dbReference type="Proteomes" id="UP000091956">
    <property type="component" value="Unassembled WGS sequence"/>
</dbReference>
<organism evidence="6 7">
    <name type="scientific">Pseudogymnoascus verrucosus</name>
    <dbReference type="NCBI Taxonomy" id="342668"/>
    <lineage>
        <taxon>Eukaryota</taxon>
        <taxon>Fungi</taxon>
        <taxon>Dikarya</taxon>
        <taxon>Ascomycota</taxon>
        <taxon>Pezizomycotina</taxon>
        <taxon>Leotiomycetes</taxon>
        <taxon>Thelebolales</taxon>
        <taxon>Thelebolaceae</taxon>
        <taxon>Pseudogymnoascus</taxon>
    </lineage>
</organism>
<dbReference type="GO" id="GO:0006508">
    <property type="term" value="P:proteolysis"/>
    <property type="evidence" value="ECO:0007669"/>
    <property type="project" value="UniProtKB-KW"/>
</dbReference>
<evidence type="ECO:0000256" key="5">
    <source>
        <dbReference type="SAM" id="MobiDB-lite"/>
    </source>
</evidence>
<dbReference type="Pfam" id="PF01470">
    <property type="entry name" value="Peptidase_C15"/>
    <property type="match status" value="1"/>
</dbReference>
<dbReference type="SUPFAM" id="SSF53182">
    <property type="entry name" value="Pyrrolidone carboxyl peptidase (pyroglutamate aminopeptidase)"/>
    <property type="match status" value="1"/>
</dbReference>
<keyword evidence="4" id="KW-0788">Thiol protease</keyword>
<reference evidence="6 7" key="1">
    <citation type="submission" date="2016-03" db="EMBL/GenBank/DDBJ databases">
        <title>Comparative genomics of Pseudogymnoascus destructans, the fungus causing white-nose syndrome of bats.</title>
        <authorList>
            <person name="Palmer J.M."/>
            <person name="Drees K.P."/>
            <person name="Foster J.T."/>
            <person name="Lindner D.L."/>
        </authorList>
    </citation>
    <scope>NUCLEOTIDE SEQUENCE [LARGE SCALE GENOMIC DNA]</scope>
    <source>
        <strain evidence="6 7">UAMH 10579</strain>
    </source>
</reference>
<feature type="region of interest" description="Disordered" evidence="5">
    <location>
        <begin position="1"/>
        <end position="22"/>
    </location>
</feature>
<dbReference type="PANTHER" id="PTHR23402">
    <property type="entry name" value="PROTEASE FAMILY C15 PYROGLUTAMYL-PEPTIDASE I-RELATED"/>
    <property type="match status" value="1"/>
</dbReference>
<name>A0A1B8G6R2_9PEZI</name>
<dbReference type="PANTHER" id="PTHR23402:SF1">
    <property type="entry name" value="PYROGLUTAMYL-PEPTIDASE I"/>
    <property type="match status" value="1"/>
</dbReference>
<feature type="compositionally biased region" description="Low complexity" evidence="5">
    <location>
        <begin position="1"/>
        <end position="19"/>
    </location>
</feature>
<dbReference type="Gene3D" id="3.40.630.20">
    <property type="entry name" value="Peptidase C15, pyroglutamyl peptidase I-like"/>
    <property type="match status" value="1"/>
</dbReference>
<keyword evidence="3" id="KW-0378">Hydrolase</keyword>
<dbReference type="InterPro" id="IPR036440">
    <property type="entry name" value="Peptidase_C15-like_sf"/>
</dbReference>
<dbReference type="RefSeq" id="XP_018125256.1">
    <property type="nucleotide sequence ID" value="XM_018279816.2"/>
</dbReference>
<dbReference type="EMBL" id="KV460287">
    <property type="protein sequence ID" value="OBT91523.1"/>
    <property type="molecule type" value="Genomic_DNA"/>
</dbReference>
<dbReference type="AlphaFoldDB" id="A0A1B8G6R2"/>
<reference evidence="7" key="2">
    <citation type="journal article" date="2018" name="Nat. Commun.">
        <title>Extreme sensitivity to ultraviolet light in the fungal pathogen causing white-nose syndrome of bats.</title>
        <authorList>
            <person name="Palmer J.M."/>
            <person name="Drees K.P."/>
            <person name="Foster J.T."/>
            <person name="Lindner D.L."/>
        </authorList>
    </citation>
    <scope>NUCLEOTIDE SEQUENCE [LARGE SCALE GENOMIC DNA]</scope>
    <source>
        <strain evidence="7">UAMH 10579</strain>
    </source>
</reference>
<accession>A0A1B8G6R2</accession>
<sequence>MGDNSASSSGSADTSTSDTVQHPEQEINVLITGFGPFKAQYPINPSWEIARSLPSTLHLPPSPHAPGGTKVNLRVHPRAIRVAYAVVESVVPGLWEGEDGWRPDWGVHIGMAAGREFYCLEKRAAGFGYKVGDVEGCLPDKAGTEGDVLEPGIEVEDVVGVWKGRVGGADVRASEDAGRYLCEYILHESLGFLRGGEREGKCLFLHVPAGVNEVDVERGRRVVLGLVEAVVEVGWEGGAREQGGGGEKEAVKGFVGGGSVRERVGL</sequence>
<dbReference type="GeneID" id="28843804"/>
<evidence type="ECO:0000256" key="1">
    <source>
        <dbReference type="ARBA" id="ARBA00006641"/>
    </source>
</evidence>
<evidence type="ECO:0000313" key="7">
    <source>
        <dbReference type="Proteomes" id="UP000091956"/>
    </source>
</evidence>
<dbReference type="GO" id="GO:0008234">
    <property type="term" value="F:cysteine-type peptidase activity"/>
    <property type="evidence" value="ECO:0007669"/>
    <property type="project" value="UniProtKB-KW"/>
</dbReference>